<dbReference type="GeneID" id="15142578"/>
<dbReference type="Proteomes" id="UP000422837">
    <property type="component" value="Chromosome"/>
</dbReference>
<dbReference type="SMART" id="SM00954">
    <property type="entry name" value="RelA_SpoT"/>
    <property type="match status" value="1"/>
</dbReference>
<keyword evidence="6 13" id="KW-0418">Kinase</keyword>
<evidence type="ECO:0000313" key="15">
    <source>
        <dbReference type="Proteomes" id="UP000422837"/>
    </source>
</evidence>
<comment type="similarity">
    <text evidence="2">Belongs to the RelA/SpoT family.</text>
</comment>
<accession>A0A1L8SG79</accession>
<reference evidence="10 16" key="3">
    <citation type="submission" date="2023-03" db="EMBL/GenBank/DDBJ databases">
        <authorList>
            <person name="Shen W."/>
            <person name="Cai J."/>
        </authorList>
    </citation>
    <scope>NUCLEOTIDE SEQUENCE</scope>
    <source>
        <strain evidence="11 16">B516</strain>
        <strain evidence="10">K72-2</strain>
    </source>
</reference>
<dbReference type="Proteomes" id="UP001253851">
    <property type="component" value="Unassembled WGS sequence"/>
</dbReference>
<evidence type="ECO:0000256" key="8">
    <source>
        <dbReference type="SAM" id="MobiDB-lite"/>
    </source>
</evidence>
<dbReference type="PANTHER" id="PTHR47837:SF1">
    <property type="entry name" value="GTP PYROPHOSPHOKINASE YJBM"/>
    <property type="match status" value="1"/>
</dbReference>
<dbReference type="RefSeq" id="WP_005229708.1">
    <property type="nucleotide sequence ID" value="NZ_BAAAXK010000011.1"/>
</dbReference>
<dbReference type="InterPro" id="IPR007685">
    <property type="entry name" value="RelA_SpoT"/>
</dbReference>
<sequence>MIRDWEEFLAPYEQAVSELKVKLRGIRKQYREQNKHVPIEFVTGRVKPVDSILTKSKLRGIALDRLEEEMSDIAGLRIMCQFVEDIHQVVELLRTRKDMKVIIERDYITNKKASGYRSYHLVIEYPVQLIDGEKIILAEIQIRTLAMNFWATIEHSLNYKYQGEFPAEISERLRRSAEAAYQLDEEMSNIREEIQEAQRLFSHGKGKRGGHDQNPLPKGETE</sequence>
<dbReference type="FunFam" id="3.30.460.10:FF:000012">
    <property type="entry name" value="GTP pyrophosphokinase YjbM"/>
    <property type="match status" value="1"/>
</dbReference>
<comment type="pathway">
    <text evidence="1">Purine metabolism; ppGpp biosynthesis; ppGpp from GTP: step 1/2.</text>
</comment>
<dbReference type="InterPro" id="IPR043519">
    <property type="entry name" value="NT_sf"/>
</dbReference>
<dbReference type="EMBL" id="JARQDV010000003">
    <property type="protein sequence ID" value="MDT2964369.1"/>
    <property type="molecule type" value="Genomic_DNA"/>
</dbReference>
<evidence type="ECO:0000256" key="4">
    <source>
        <dbReference type="ARBA" id="ARBA00022679"/>
    </source>
</evidence>
<evidence type="ECO:0000256" key="7">
    <source>
        <dbReference type="ARBA" id="ARBA00022840"/>
    </source>
</evidence>
<dbReference type="EMBL" id="CP046123">
    <property type="protein sequence ID" value="QGN30032.1"/>
    <property type="molecule type" value="Genomic_DNA"/>
</dbReference>
<dbReference type="EMBL" id="JARQDZ010000003">
    <property type="protein sequence ID" value="MDT2982793.1"/>
    <property type="molecule type" value="Genomic_DNA"/>
</dbReference>
<dbReference type="InterPro" id="IPR052366">
    <property type="entry name" value="GTP_Pyrophosphokinase"/>
</dbReference>
<reference evidence="13 14" key="1">
    <citation type="submission" date="2018-08" db="EMBL/GenBank/DDBJ databases">
        <title>A genome reference for cultivated species of the human gut microbiota.</title>
        <authorList>
            <person name="Zou Y."/>
            <person name="Xue W."/>
            <person name="Luo G."/>
        </authorList>
    </citation>
    <scope>NUCLEOTIDE SEQUENCE [LARGE SCALE GENOMIC DNA]</scope>
    <source>
        <strain evidence="13 14">AF48-16</strain>
    </source>
</reference>
<name>A0A1L8SG79_ENTCA</name>
<dbReference type="OrthoDB" id="9789634at2"/>
<evidence type="ECO:0000313" key="13">
    <source>
        <dbReference type="EMBL" id="RHK08164.1"/>
    </source>
</evidence>
<dbReference type="Gene3D" id="3.30.460.10">
    <property type="entry name" value="Beta Polymerase, domain 2"/>
    <property type="match status" value="1"/>
</dbReference>
<dbReference type="SUPFAM" id="SSF81301">
    <property type="entry name" value="Nucleotidyltransferase"/>
    <property type="match status" value="1"/>
</dbReference>
<evidence type="ECO:0000313" key="14">
    <source>
        <dbReference type="Proteomes" id="UP000286288"/>
    </source>
</evidence>
<dbReference type="UniPathway" id="UPA00908">
    <property type="reaction ID" value="UER00884"/>
</dbReference>
<keyword evidence="5" id="KW-0547">Nucleotide-binding</keyword>
<dbReference type="GO" id="GO:0015970">
    <property type="term" value="P:guanosine tetraphosphate biosynthetic process"/>
    <property type="evidence" value="ECO:0007669"/>
    <property type="project" value="UniProtKB-UniPathway"/>
</dbReference>
<dbReference type="Proteomes" id="UP000286288">
    <property type="component" value="Unassembled WGS sequence"/>
</dbReference>
<dbReference type="Gene3D" id="1.10.287.860">
    <property type="entry name" value="Nucleotidyltransferase"/>
    <property type="match status" value="1"/>
</dbReference>
<keyword evidence="7" id="KW-0067">ATP-binding</keyword>
<evidence type="ECO:0000313" key="12">
    <source>
        <dbReference type="EMBL" id="QGN30032.1"/>
    </source>
</evidence>
<evidence type="ECO:0000313" key="10">
    <source>
        <dbReference type="EMBL" id="MDT2964369.1"/>
    </source>
</evidence>
<dbReference type="FunFam" id="1.10.287.860:FF:000001">
    <property type="entry name" value="GTP pyrophosphokinase YjbM"/>
    <property type="match status" value="1"/>
</dbReference>
<evidence type="ECO:0000256" key="6">
    <source>
        <dbReference type="ARBA" id="ARBA00022777"/>
    </source>
</evidence>
<dbReference type="CDD" id="cd05399">
    <property type="entry name" value="NT_Rel-Spo_like"/>
    <property type="match status" value="1"/>
</dbReference>
<reference evidence="12 15" key="2">
    <citation type="submission" date="2019-11" db="EMBL/GenBank/DDBJ databases">
        <title>Detection and genome characteristic of a blood enterococcus casselifavus isolate from Zhengzhou,china.</title>
        <authorList>
            <person name="Wen P."/>
        </authorList>
    </citation>
    <scope>NUCLEOTIDE SEQUENCE [LARGE SCALE GENOMIC DNA]</scope>
    <source>
        <strain evidence="12 15">EC291</strain>
    </source>
</reference>
<evidence type="ECO:0000259" key="9">
    <source>
        <dbReference type="SMART" id="SM00954"/>
    </source>
</evidence>
<dbReference type="GO" id="GO:0016301">
    <property type="term" value="F:kinase activity"/>
    <property type="evidence" value="ECO:0007669"/>
    <property type="project" value="UniProtKB-KW"/>
</dbReference>
<dbReference type="Pfam" id="PF04607">
    <property type="entry name" value="RelA_SpoT"/>
    <property type="match status" value="1"/>
</dbReference>
<dbReference type="EMBL" id="QRMZ01000001">
    <property type="protein sequence ID" value="RHK08164.1"/>
    <property type="molecule type" value="Genomic_DNA"/>
</dbReference>
<dbReference type="Proteomes" id="UP001268896">
    <property type="component" value="Unassembled WGS sequence"/>
</dbReference>
<evidence type="ECO:0000256" key="1">
    <source>
        <dbReference type="ARBA" id="ARBA00004976"/>
    </source>
</evidence>
<comment type="subunit">
    <text evidence="3">Homotetramer.</text>
</comment>
<evidence type="ECO:0000256" key="5">
    <source>
        <dbReference type="ARBA" id="ARBA00022741"/>
    </source>
</evidence>
<dbReference type="GO" id="GO:0005524">
    <property type="term" value="F:ATP binding"/>
    <property type="evidence" value="ECO:0007669"/>
    <property type="project" value="UniProtKB-KW"/>
</dbReference>
<evidence type="ECO:0000256" key="2">
    <source>
        <dbReference type="ARBA" id="ARBA00007476"/>
    </source>
</evidence>
<feature type="region of interest" description="Disordered" evidence="8">
    <location>
        <begin position="198"/>
        <end position="222"/>
    </location>
</feature>
<dbReference type="PANTHER" id="PTHR47837">
    <property type="entry name" value="GTP PYROPHOSPHOKINASE YJBM"/>
    <property type="match status" value="1"/>
</dbReference>
<organism evidence="13 14">
    <name type="scientific">Enterococcus casseliflavus</name>
    <name type="common">Enterococcus flavescens</name>
    <dbReference type="NCBI Taxonomy" id="37734"/>
    <lineage>
        <taxon>Bacteria</taxon>
        <taxon>Bacillati</taxon>
        <taxon>Bacillota</taxon>
        <taxon>Bacilli</taxon>
        <taxon>Lactobacillales</taxon>
        <taxon>Enterococcaceae</taxon>
        <taxon>Enterococcus</taxon>
    </lineage>
</organism>
<dbReference type="AlphaFoldDB" id="A0A1L8SG79"/>
<protein>
    <submittedName>
        <fullName evidence="13">GTP pyrophosphokinase family protein</fullName>
    </submittedName>
</protein>
<evidence type="ECO:0000313" key="16">
    <source>
        <dbReference type="Proteomes" id="UP001253851"/>
    </source>
</evidence>
<evidence type="ECO:0000313" key="11">
    <source>
        <dbReference type="EMBL" id="MDT2982793.1"/>
    </source>
</evidence>
<gene>
    <name evidence="13" type="ORF">DW084_00240</name>
    <name evidence="12" type="ORF">GFU50_11135</name>
    <name evidence="10" type="ORF">P7I32_07085</name>
    <name evidence="11" type="ORF">P7I34_08975</name>
</gene>
<evidence type="ECO:0000256" key="3">
    <source>
        <dbReference type="ARBA" id="ARBA00011881"/>
    </source>
</evidence>
<keyword evidence="4" id="KW-0808">Transferase</keyword>
<feature type="domain" description="RelA/SpoT" evidence="9">
    <location>
        <begin position="44"/>
        <end position="165"/>
    </location>
</feature>
<proteinExistence type="inferred from homology"/>